<evidence type="ECO:0000313" key="4">
    <source>
        <dbReference type="Proteomes" id="UP000324222"/>
    </source>
</evidence>
<keyword evidence="2" id="KW-1133">Transmembrane helix</keyword>
<feature type="transmembrane region" description="Helical" evidence="2">
    <location>
        <begin position="131"/>
        <end position="151"/>
    </location>
</feature>
<protein>
    <submittedName>
        <fullName evidence="3">Uncharacterized protein</fullName>
    </submittedName>
</protein>
<dbReference type="EMBL" id="VSRR010008148">
    <property type="protein sequence ID" value="MPC48189.1"/>
    <property type="molecule type" value="Genomic_DNA"/>
</dbReference>
<feature type="compositionally biased region" description="Basic and acidic residues" evidence="1">
    <location>
        <begin position="186"/>
        <end position="201"/>
    </location>
</feature>
<dbReference type="Proteomes" id="UP000324222">
    <property type="component" value="Unassembled WGS sequence"/>
</dbReference>
<sequence length="201" mass="23600">MKRRPLPWHIKSVSVPLEQGLEFSWNSLLSDFYTFDSTNNNSVISQFPQFHTNIRLGETPQDTLPLPHPDSKTFSHSQQKRSTLMAPLHYLVLSLGASLLTWISASLPPYFRSLSLLVDGFRRVKSRASYFLRFFSHISFAMLSFHSNFNFPPLSRTTVFMIFLQIRHSLPMTYPNHRYSQEEEEKQAHEEKKKEEEEMMK</sequence>
<evidence type="ECO:0000313" key="3">
    <source>
        <dbReference type="EMBL" id="MPC48189.1"/>
    </source>
</evidence>
<feature type="region of interest" description="Disordered" evidence="1">
    <location>
        <begin position="178"/>
        <end position="201"/>
    </location>
</feature>
<comment type="caution">
    <text evidence="3">The sequence shown here is derived from an EMBL/GenBank/DDBJ whole genome shotgun (WGS) entry which is preliminary data.</text>
</comment>
<dbReference type="AlphaFoldDB" id="A0A5B7FSE1"/>
<evidence type="ECO:0000256" key="1">
    <source>
        <dbReference type="SAM" id="MobiDB-lite"/>
    </source>
</evidence>
<reference evidence="3 4" key="1">
    <citation type="submission" date="2019-05" db="EMBL/GenBank/DDBJ databases">
        <title>Another draft genome of Portunus trituberculatus and its Hox gene families provides insights of decapod evolution.</title>
        <authorList>
            <person name="Jeong J.-H."/>
            <person name="Song I."/>
            <person name="Kim S."/>
            <person name="Choi T."/>
            <person name="Kim D."/>
            <person name="Ryu S."/>
            <person name="Kim W."/>
        </authorList>
    </citation>
    <scope>NUCLEOTIDE SEQUENCE [LARGE SCALE GENOMIC DNA]</scope>
    <source>
        <tissue evidence="3">Muscle</tissue>
    </source>
</reference>
<evidence type="ECO:0000256" key="2">
    <source>
        <dbReference type="SAM" id="Phobius"/>
    </source>
</evidence>
<name>A0A5B7FSE1_PORTR</name>
<gene>
    <name evidence="3" type="ORF">E2C01_041957</name>
</gene>
<keyword evidence="2" id="KW-0472">Membrane</keyword>
<proteinExistence type="predicted"/>
<organism evidence="3 4">
    <name type="scientific">Portunus trituberculatus</name>
    <name type="common">Swimming crab</name>
    <name type="synonym">Neptunus trituberculatus</name>
    <dbReference type="NCBI Taxonomy" id="210409"/>
    <lineage>
        <taxon>Eukaryota</taxon>
        <taxon>Metazoa</taxon>
        <taxon>Ecdysozoa</taxon>
        <taxon>Arthropoda</taxon>
        <taxon>Crustacea</taxon>
        <taxon>Multicrustacea</taxon>
        <taxon>Malacostraca</taxon>
        <taxon>Eumalacostraca</taxon>
        <taxon>Eucarida</taxon>
        <taxon>Decapoda</taxon>
        <taxon>Pleocyemata</taxon>
        <taxon>Brachyura</taxon>
        <taxon>Eubrachyura</taxon>
        <taxon>Portunoidea</taxon>
        <taxon>Portunidae</taxon>
        <taxon>Portuninae</taxon>
        <taxon>Portunus</taxon>
    </lineage>
</organism>
<keyword evidence="2" id="KW-0812">Transmembrane</keyword>
<feature type="transmembrane region" description="Helical" evidence="2">
    <location>
        <begin position="88"/>
        <end position="111"/>
    </location>
</feature>
<keyword evidence="4" id="KW-1185">Reference proteome</keyword>
<accession>A0A5B7FSE1</accession>